<reference evidence="2 3" key="1">
    <citation type="submission" date="2019-08" db="EMBL/GenBank/DDBJ databases">
        <title>In-depth cultivation of the pig gut microbiome towards novel bacterial diversity and tailored functional studies.</title>
        <authorList>
            <person name="Wylensek D."/>
            <person name="Hitch T.C.A."/>
            <person name="Clavel T."/>
        </authorList>
    </citation>
    <scope>NUCLEOTIDE SEQUENCE [LARGE SCALE GENOMIC DNA]</scope>
    <source>
        <strain evidence="2 3">Oil-RF-744-WCA-WT-10</strain>
    </source>
</reference>
<organism evidence="2 3">
    <name type="scientific">Sodaliphilus pleomorphus</name>
    <dbReference type="NCBI Taxonomy" id="2606626"/>
    <lineage>
        <taxon>Bacteria</taxon>
        <taxon>Pseudomonadati</taxon>
        <taxon>Bacteroidota</taxon>
        <taxon>Bacteroidia</taxon>
        <taxon>Bacteroidales</taxon>
        <taxon>Muribaculaceae</taxon>
        <taxon>Sodaliphilus</taxon>
    </lineage>
</organism>
<dbReference type="GO" id="GO:0005975">
    <property type="term" value="P:carbohydrate metabolic process"/>
    <property type="evidence" value="ECO:0007669"/>
    <property type="project" value="UniProtKB-ARBA"/>
</dbReference>
<dbReference type="SUPFAM" id="SSF49899">
    <property type="entry name" value="Concanavalin A-like lectins/glucanases"/>
    <property type="match status" value="1"/>
</dbReference>
<accession>A0A6L5XFT5</accession>
<evidence type="ECO:0000313" key="2">
    <source>
        <dbReference type="EMBL" id="MSS18348.1"/>
    </source>
</evidence>
<feature type="signal peptide" evidence="1">
    <location>
        <begin position="1"/>
        <end position="21"/>
    </location>
</feature>
<dbReference type="InterPro" id="IPR013320">
    <property type="entry name" value="ConA-like_dom_sf"/>
</dbReference>
<dbReference type="NCBIfam" id="NF038128">
    <property type="entry name" value="choice_anch_J"/>
    <property type="match status" value="1"/>
</dbReference>
<dbReference type="Proteomes" id="UP000483362">
    <property type="component" value="Unassembled WGS sequence"/>
</dbReference>
<dbReference type="InterPro" id="IPR036278">
    <property type="entry name" value="Sialidase_sf"/>
</dbReference>
<name>A0A6L5XFT5_9BACT</name>
<dbReference type="PROSITE" id="PS51257">
    <property type="entry name" value="PROKAR_LIPOPROTEIN"/>
    <property type="match status" value="1"/>
</dbReference>
<dbReference type="SUPFAM" id="SSF50939">
    <property type="entry name" value="Sialidases"/>
    <property type="match status" value="1"/>
</dbReference>
<dbReference type="EMBL" id="VULT01000019">
    <property type="protein sequence ID" value="MSS18348.1"/>
    <property type="molecule type" value="Genomic_DNA"/>
</dbReference>
<dbReference type="RefSeq" id="WP_154327515.1">
    <property type="nucleotide sequence ID" value="NZ_CP045696.1"/>
</dbReference>
<keyword evidence="3" id="KW-1185">Reference proteome</keyword>
<dbReference type="Gene3D" id="2.60.120.200">
    <property type="match status" value="2"/>
</dbReference>
<evidence type="ECO:0000256" key="1">
    <source>
        <dbReference type="SAM" id="SignalP"/>
    </source>
</evidence>
<evidence type="ECO:0000313" key="3">
    <source>
        <dbReference type="Proteomes" id="UP000483362"/>
    </source>
</evidence>
<sequence>MNKKLLLLSLTVAACTLQASAIGTSGRAGRAAAGDDDIINPPYTLNLKSETERARYTIIDANGDGNTWVGYSFAFRCYTQGELPADDWLVSPGIALTQGSTYTITFKGHNRQSDKPEVYTLLAGSKPEAAALTDTVAPTVTFTAVETEEYTTTYRAPSTGVYYFGFHCTSPAASASAYLEAWSISAPAGKASPDSVTALQVTAGARGQMSATIAFTTPVKNADGSALTQIATATVTNLTTGNTVATLTAPQAGKPLSVTDQAPVNGNNKYRVVCASAEGEGIPAEASAYVGIDTPLPVGRGNWTQQGTKAVLTWPAVSTTGVHGGYVNPDEVTYKIAMMSPEPQVIATGVKGTTYTDATLATLQGQTFLYYAVYPVSKAGTGGGSPTFSGTFGTPFATPATESFAGAQLTHSPWYVVDYAGDENSSWDIVAQSTSPAMQPQDSDGGMAVMHTADDGDHMLTSPMFALGSAVSQLKFYVNNYAFDNRLRVFISDDRGHSWTQVHEVGMTGKAWEERTVDLADYAGKTVNIGFRGEVLAYNNPIMLDNISIATTQSGITATTTAPQLRLDGRTLTAPAQQHRLTVYSTSGHTVATVAPGQPVDVTLAPGIYLVRTGAVTTKLAVR</sequence>
<gene>
    <name evidence="2" type="ORF">FYJ29_11345</name>
</gene>
<dbReference type="AlphaFoldDB" id="A0A6L5XFT5"/>
<keyword evidence="1" id="KW-0732">Signal</keyword>
<protein>
    <submittedName>
        <fullName evidence="2">Uncharacterized protein</fullName>
    </submittedName>
</protein>
<comment type="caution">
    <text evidence="2">The sequence shown here is derived from an EMBL/GenBank/DDBJ whole genome shotgun (WGS) entry which is preliminary data.</text>
</comment>
<dbReference type="GO" id="GO:0004553">
    <property type="term" value="F:hydrolase activity, hydrolyzing O-glycosyl compounds"/>
    <property type="evidence" value="ECO:0007669"/>
    <property type="project" value="UniProtKB-ARBA"/>
</dbReference>
<feature type="chain" id="PRO_5026944252" evidence="1">
    <location>
        <begin position="22"/>
        <end position="623"/>
    </location>
</feature>
<proteinExistence type="predicted"/>